<evidence type="ECO:0000256" key="1">
    <source>
        <dbReference type="SAM" id="MobiDB-lite"/>
    </source>
</evidence>
<gene>
    <name evidence="2" type="ordered locus">Sros_3136</name>
</gene>
<evidence type="ECO:0000313" key="3">
    <source>
        <dbReference type="Proteomes" id="UP000002029"/>
    </source>
</evidence>
<sequence length="70" mass="7692">MEYIHASDYCVYAIDGEQVTCFDQSVPGTRRGSDPDRLVSKMREVGLSGEGPGINTPFPRSFGQATTVHR</sequence>
<organism evidence="2 3">
    <name type="scientific">Streptosporangium roseum (strain ATCC 12428 / DSM 43021 / JCM 3005 / KCTC 9067 / NCIMB 10171 / NRRL 2505 / NI 9100)</name>
    <dbReference type="NCBI Taxonomy" id="479432"/>
    <lineage>
        <taxon>Bacteria</taxon>
        <taxon>Bacillati</taxon>
        <taxon>Actinomycetota</taxon>
        <taxon>Actinomycetes</taxon>
        <taxon>Streptosporangiales</taxon>
        <taxon>Streptosporangiaceae</taxon>
        <taxon>Streptosporangium</taxon>
    </lineage>
</organism>
<name>D2BBL4_STRRD</name>
<accession>D2BBL4</accession>
<dbReference type="HOGENOM" id="CLU_2756236_0_0_11"/>
<dbReference type="Pfam" id="PF20062">
    <property type="entry name" value="DUF6461"/>
    <property type="match status" value="1"/>
</dbReference>
<dbReference type="RefSeq" id="WP_012889828.1">
    <property type="nucleotide sequence ID" value="NC_013595.1"/>
</dbReference>
<dbReference type="AlphaFoldDB" id="D2BBL4"/>
<dbReference type="EMBL" id="CP001814">
    <property type="protein sequence ID" value="ACZ86083.1"/>
    <property type="molecule type" value="Genomic_DNA"/>
</dbReference>
<dbReference type="InterPro" id="IPR045592">
    <property type="entry name" value="DUF6461"/>
</dbReference>
<reference evidence="2 3" key="1">
    <citation type="journal article" date="2010" name="Stand. Genomic Sci.">
        <title>Complete genome sequence of Streptosporangium roseum type strain (NI 9100).</title>
        <authorList>
            <person name="Nolan M."/>
            <person name="Sikorski J."/>
            <person name="Jando M."/>
            <person name="Lucas S."/>
            <person name="Lapidus A."/>
            <person name="Glavina Del Rio T."/>
            <person name="Chen F."/>
            <person name="Tice H."/>
            <person name="Pitluck S."/>
            <person name="Cheng J.F."/>
            <person name="Chertkov O."/>
            <person name="Sims D."/>
            <person name="Meincke L."/>
            <person name="Brettin T."/>
            <person name="Han C."/>
            <person name="Detter J.C."/>
            <person name="Bruce D."/>
            <person name="Goodwin L."/>
            <person name="Land M."/>
            <person name="Hauser L."/>
            <person name="Chang Y.J."/>
            <person name="Jeffries C.D."/>
            <person name="Ivanova N."/>
            <person name="Mavromatis K."/>
            <person name="Mikhailova N."/>
            <person name="Chen A."/>
            <person name="Palaniappan K."/>
            <person name="Chain P."/>
            <person name="Rohde M."/>
            <person name="Goker M."/>
            <person name="Bristow J."/>
            <person name="Eisen J.A."/>
            <person name="Markowitz V."/>
            <person name="Hugenholtz P."/>
            <person name="Kyrpides N.C."/>
            <person name="Klenk H.P."/>
        </authorList>
    </citation>
    <scope>NUCLEOTIDE SEQUENCE [LARGE SCALE GENOMIC DNA]</scope>
    <source>
        <strain evidence="3">ATCC 12428 / DSM 43021 / JCM 3005 / NI 9100</strain>
    </source>
</reference>
<dbReference type="OrthoDB" id="4198010at2"/>
<dbReference type="Proteomes" id="UP000002029">
    <property type="component" value="Chromosome"/>
</dbReference>
<proteinExistence type="predicted"/>
<keyword evidence="3" id="KW-1185">Reference proteome</keyword>
<dbReference type="KEGG" id="sro:Sros_3136"/>
<protein>
    <submittedName>
        <fullName evidence="2">Uncharacterized protein</fullName>
    </submittedName>
</protein>
<feature type="region of interest" description="Disordered" evidence="1">
    <location>
        <begin position="46"/>
        <end position="70"/>
    </location>
</feature>
<evidence type="ECO:0000313" key="2">
    <source>
        <dbReference type="EMBL" id="ACZ86083.1"/>
    </source>
</evidence>